<evidence type="ECO:0000313" key="5">
    <source>
        <dbReference type="Proteomes" id="UP001605036"/>
    </source>
</evidence>
<evidence type="ECO:0000313" key="4">
    <source>
        <dbReference type="EMBL" id="KAL2631384.1"/>
    </source>
</evidence>
<name>A0ABD1YKS1_9MARC</name>
<dbReference type="InterPro" id="IPR027640">
    <property type="entry name" value="Kinesin-like_fam"/>
</dbReference>
<dbReference type="SUPFAM" id="SSF52540">
    <property type="entry name" value="P-loop containing nucleoside triphosphate hydrolases"/>
    <property type="match status" value="1"/>
</dbReference>
<evidence type="ECO:0000256" key="1">
    <source>
        <dbReference type="ARBA" id="ARBA00023175"/>
    </source>
</evidence>
<dbReference type="PRINTS" id="PR00380">
    <property type="entry name" value="KINESINHEAVY"/>
</dbReference>
<evidence type="ECO:0000256" key="2">
    <source>
        <dbReference type="PROSITE-ProRule" id="PRU00283"/>
    </source>
</evidence>
<keyword evidence="5" id="KW-1185">Reference proteome</keyword>
<dbReference type="SMART" id="SM00129">
    <property type="entry name" value="KISc"/>
    <property type="match status" value="1"/>
</dbReference>
<dbReference type="InterPro" id="IPR036961">
    <property type="entry name" value="Kinesin_motor_dom_sf"/>
</dbReference>
<comment type="similarity">
    <text evidence="2">Belongs to the TRAFAC class myosin-kinesin ATPase superfamily. Kinesin family.</text>
</comment>
<comment type="caution">
    <text evidence="2">Lacks conserved residue(s) required for the propagation of feature annotation.</text>
</comment>
<feature type="domain" description="Kinesin motor" evidence="3">
    <location>
        <begin position="1"/>
        <end position="243"/>
    </location>
</feature>
<comment type="caution">
    <text evidence="4">The sequence shown here is derived from an EMBL/GenBank/DDBJ whole genome shotgun (WGS) entry which is preliminary data.</text>
</comment>
<sequence length="311" mass="35502">MNDERRWRDSLDENLYEESVDVDDSASYLSFGTCTSASKHAPSVCFDYASRKKSKETLKIREHPTIGPYVDRLEWKDIYSWGDMEQVISEGARRRTLGPTPSNRFSNRGHTIFTMRLLLGVKLTFHFSSYLQEQGGMESNVRVINLVDLAGTEKPNVYKKISKERLDESRCINRSIAHLNDMILHLSKNSKFVSYRNSTLTKLLRDSLRGNYKTFLIAHVSPAEQDFPESVNTLRHATEASHIQWTVPTSYPEKQSGFMVNGTKIVKTQNESSKYLAGNGDYQDISGCRILPPSNSRFGESLSWPELELLD</sequence>
<keyword evidence="1" id="KW-0505">Motor protein</keyword>
<gene>
    <name evidence="4" type="ORF">R1flu_016070</name>
</gene>
<dbReference type="Pfam" id="PF00225">
    <property type="entry name" value="Kinesin"/>
    <property type="match status" value="1"/>
</dbReference>
<dbReference type="InterPro" id="IPR001752">
    <property type="entry name" value="Kinesin_motor_dom"/>
</dbReference>
<dbReference type="PANTHER" id="PTHR24115:SF546">
    <property type="entry name" value="KINESIN-LIKE PROTEIN KIF14"/>
    <property type="match status" value="1"/>
</dbReference>
<dbReference type="PANTHER" id="PTHR24115">
    <property type="entry name" value="KINESIN-RELATED"/>
    <property type="match status" value="1"/>
</dbReference>
<dbReference type="InterPro" id="IPR027417">
    <property type="entry name" value="P-loop_NTPase"/>
</dbReference>
<reference evidence="4 5" key="1">
    <citation type="submission" date="2024-09" db="EMBL/GenBank/DDBJ databases">
        <title>Chromosome-scale assembly of Riccia fluitans.</title>
        <authorList>
            <person name="Paukszto L."/>
            <person name="Sawicki J."/>
            <person name="Karawczyk K."/>
            <person name="Piernik-Szablinska J."/>
            <person name="Szczecinska M."/>
            <person name="Mazdziarz M."/>
        </authorList>
    </citation>
    <scope>NUCLEOTIDE SEQUENCE [LARGE SCALE GENOMIC DNA]</scope>
    <source>
        <strain evidence="4">Rf_01</strain>
        <tissue evidence="4">Aerial parts of the thallus</tissue>
    </source>
</reference>
<dbReference type="Gene3D" id="3.40.850.10">
    <property type="entry name" value="Kinesin motor domain"/>
    <property type="match status" value="1"/>
</dbReference>
<evidence type="ECO:0000259" key="3">
    <source>
        <dbReference type="PROSITE" id="PS50067"/>
    </source>
</evidence>
<dbReference type="PROSITE" id="PS50067">
    <property type="entry name" value="KINESIN_MOTOR_2"/>
    <property type="match status" value="1"/>
</dbReference>
<dbReference type="EMBL" id="JBHFFA010000004">
    <property type="protein sequence ID" value="KAL2631384.1"/>
    <property type="molecule type" value="Genomic_DNA"/>
</dbReference>
<protein>
    <recommendedName>
        <fullName evidence="3">Kinesin motor domain-containing protein</fullName>
    </recommendedName>
</protein>
<dbReference type="AlphaFoldDB" id="A0ABD1YKS1"/>
<proteinExistence type="inferred from homology"/>
<accession>A0ABD1YKS1</accession>
<dbReference type="Proteomes" id="UP001605036">
    <property type="component" value="Unassembled WGS sequence"/>
</dbReference>
<organism evidence="4 5">
    <name type="scientific">Riccia fluitans</name>
    <dbReference type="NCBI Taxonomy" id="41844"/>
    <lineage>
        <taxon>Eukaryota</taxon>
        <taxon>Viridiplantae</taxon>
        <taxon>Streptophyta</taxon>
        <taxon>Embryophyta</taxon>
        <taxon>Marchantiophyta</taxon>
        <taxon>Marchantiopsida</taxon>
        <taxon>Marchantiidae</taxon>
        <taxon>Marchantiales</taxon>
        <taxon>Ricciaceae</taxon>
        <taxon>Riccia</taxon>
    </lineage>
</organism>